<dbReference type="InterPro" id="IPR032466">
    <property type="entry name" value="Metal_Hydrolase"/>
</dbReference>
<keyword evidence="3" id="KW-0378">Hydrolase</keyword>
<dbReference type="Proteomes" id="UP000274661">
    <property type="component" value="Unassembled WGS sequence"/>
</dbReference>
<accession>A0A429V9K6</accession>
<sequence length="339" mass="37798">MIIDCHGHYTTAPKAHNEWREAQKSAFKAGGTAPPYPRISDDEIRESLEANQLRLLRERGADMTIFSPRASAMAHHVGDEAISIAWARANNDLIRRCADLYPDVFAPVCMLPQNPQADLTASVAELRRCVEELGFVGCNLNPDPGGGHFTAPPLTDRYWYPVYEAMVELDVPAMIHVSGSCNPGLHATGAFYIAADTIAFMQLVEGDLFADFPTLRFIIPHGGGAVPYHWGRYRGLADMLKQPPLDRHLMNNVFFDTCVYHQPGIDLLARVIETRNILFGSEMVGAVRGIDPETGHYFDDTKRYVDALPISAEQRHAIFEGNARRVFPRLDAQLRARGR</sequence>
<gene>
    <name evidence="3" type="ORF">HMF7854_07380</name>
</gene>
<dbReference type="OrthoDB" id="149172at2"/>
<reference evidence="3 4" key="1">
    <citation type="submission" date="2018-12" db="EMBL/GenBank/DDBJ databases">
        <title>Sphingomonas sp. HMF7854 Genome sequencing and assembly.</title>
        <authorList>
            <person name="Cha I."/>
            <person name="Kang H."/>
            <person name="Kim H."/>
            <person name="Kang J."/>
            <person name="Joh K."/>
        </authorList>
    </citation>
    <scope>NUCLEOTIDE SEQUENCE [LARGE SCALE GENOMIC DNA]</scope>
    <source>
        <strain evidence="3 4">HMF7854</strain>
    </source>
</reference>
<protein>
    <submittedName>
        <fullName evidence="3">Amidohydrolase</fullName>
    </submittedName>
</protein>
<evidence type="ECO:0000313" key="4">
    <source>
        <dbReference type="Proteomes" id="UP000274661"/>
    </source>
</evidence>
<dbReference type="GO" id="GO:0005737">
    <property type="term" value="C:cytoplasm"/>
    <property type="evidence" value="ECO:0007669"/>
    <property type="project" value="TreeGrafter"/>
</dbReference>
<dbReference type="GO" id="GO:0016831">
    <property type="term" value="F:carboxy-lyase activity"/>
    <property type="evidence" value="ECO:0007669"/>
    <property type="project" value="InterPro"/>
</dbReference>
<dbReference type="Gene3D" id="3.20.20.140">
    <property type="entry name" value="Metal-dependent hydrolases"/>
    <property type="match status" value="1"/>
</dbReference>
<dbReference type="SUPFAM" id="SSF51556">
    <property type="entry name" value="Metallo-dependent hydrolases"/>
    <property type="match status" value="1"/>
</dbReference>
<dbReference type="Pfam" id="PF04909">
    <property type="entry name" value="Amidohydro_2"/>
    <property type="match status" value="1"/>
</dbReference>
<evidence type="ECO:0000259" key="2">
    <source>
        <dbReference type="Pfam" id="PF04909"/>
    </source>
</evidence>
<organism evidence="3 4">
    <name type="scientific">Sphingomonas ginkgonis</name>
    <dbReference type="NCBI Taxonomy" id="2315330"/>
    <lineage>
        <taxon>Bacteria</taxon>
        <taxon>Pseudomonadati</taxon>
        <taxon>Pseudomonadota</taxon>
        <taxon>Alphaproteobacteria</taxon>
        <taxon>Sphingomonadales</taxon>
        <taxon>Sphingomonadaceae</taxon>
        <taxon>Sphingomonas</taxon>
    </lineage>
</organism>
<dbReference type="InterPro" id="IPR006680">
    <property type="entry name" value="Amidohydro-rel"/>
</dbReference>
<evidence type="ECO:0000313" key="3">
    <source>
        <dbReference type="EMBL" id="RST30673.1"/>
    </source>
</evidence>
<evidence type="ECO:0000256" key="1">
    <source>
        <dbReference type="ARBA" id="ARBA00023239"/>
    </source>
</evidence>
<dbReference type="RefSeq" id="WP_126718507.1">
    <property type="nucleotide sequence ID" value="NZ_RWJF01000001.1"/>
</dbReference>
<dbReference type="GO" id="GO:0016787">
    <property type="term" value="F:hydrolase activity"/>
    <property type="evidence" value="ECO:0007669"/>
    <property type="project" value="UniProtKB-KW"/>
</dbReference>
<keyword evidence="1" id="KW-0456">Lyase</keyword>
<dbReference type="PANTHER" id="PTHR21240">
    <property type="entry name" value="2-AMINO-3-CARBOXYLMUCONATE-6-SEMIALDEHYDE DECARBOXYLASE"/>
    <property type="match status" value="1"/>
</dbReference>
<dbReference type="InterPro" id="IPR032465">
    <property type="entry name" value="ACMSD"/>
</dbReference>
<dbReference type="AlphaFoldDB" id="A0A429V9K6"/>
<dbReference type="PANTHER" id="PTHR21240:SF28">
    <property type="entry name" value="ISO-OROTATE DECARBOXYLASE (EUROFUNG)"/>
    <property type="match status" value="1"/>
</dbReference>
<keyword evidence="4" id="KW-1185">Reference proteome</keyword>
<dbReference type="GO" id="GO:0019748">
    <property type="term" value="P:secondary metabolic process"/>
    <property type="evidence" value="ECO:0007669"/>
    <property type="project" value="TreeGrafter"/>
</dbReference>
<name>A0A429V9K6_9SPHN</name>
<comment type="caution">
    <text evidence="3">The sequence shown here is derived from an EMBL/GenBank/DDBJ whole genome shotgun (WGS) entry which is preliminary data.</text>
</comment>
<proteinExistence type="predicted"/>
<dbReference type="EMBL" id="RWJF01000001">
    <property type="protein sequence ID" value="RST30673.1"/>
    <property type="molecule type" value="Genomic_DNA"/>
</dbReference>
<feature type="domain" description="Amidohydrolase-related" evidence="2">
    <location>
        <begin position="3"/>
        <end position="328"/>
    </location>
</feature>